<keyword evidence="5" id="KW-0274">FAD</keyword>
<feature type="transmembrane region" description="Helical" evidence="9">
    <location>
        <begin position="17"/>
        <end position="37"/>
    </location>
</feature>
<evidence type="ECO:0000256" key="7">
    <source>
        <dbReference type="ARBA" id="ARBA00023004"/>
    </source>
</evidence>
<dbReference type="InterPro" id="IPR008333">
    <property type="entry name" value="Cbr1-like_FAD-bd_dom"/>
</dbReference>
<dbReference type="GO" id="GO:0055085">
    <property type="term" value="P:transmembrane transport"/>
    <property type="evidence" value="ECO:0007669"/>
    <property type="project" value="InterPro"/>
</dbReference>
<evidence type="ECO:0000256" key="8">
    <source>
        <dbReference type="ARBA" id="ARBA00023014"/>
    </source>
</evidence>
<dbReference type="InterPro" id="IPR017927">
    <property type="entry name" value="FAD-bd_FR_type"/>
</dbReference>
<reference evidence="11 12" key="1">
    <citation type="submission" date="2019-01" db="EMBL/GenBank/DDBJ databases">
        <title>Ktedonosporobacter rubrisoli SCAWS-G2.</title>
        <authorList>
            <person name="Huang Y."/>
            <person name="Yan B."/>
        </authorList>
    </citation>
    <scope>NUCLEOTIDE SEQUENCE [LARGE SCALE GENOMIC DNA]</scope>
    <source>
        <strain evidence="11 12">SCAWS-G2</strain>
    </source>
</reference>
<dbReference type="OrthoDB" id="9796486at2"/>
<keyword evidence="7" id="KW-0408">Iron</keyword>
<dbReference type="Gene3D" id="3.40.50.80">
    <property type="entry name" value="Nucleotide-binding domain of ferredoxin-NADP reductase (FNR) module"/>
    <property type="match status" value="1"/>
</dbReference>
<dbReference type="InterPro" id="IPR039261">
    <property type="entry name" value="FNR_nucleotide-bd"/>
</dbReference>
<evidence type="ECO:0000256" key="5">
    <source>
        <dbReference type="ARBA" id="ARBA00022827"/>
    </source>
</evidence>
<evidence type="ECO:0000256" key="3">
    <source>
        <dbReference type="ARBA" id="ARBA00022714"/>
    </source>
</evidence>
<feature type="transmembrane region" description="Helical" evidence="9">
    <location>
        <begin position="141"/>
        <end position="160"/>
    </location>
</feature>
<dbReference type="PANTHER" id="PTHR47354:SF6">
    <property type="entry name" value="NADH OXIDOREDUCTASE HCR"/>
    <property type="match status" value="1"/>
</dbReference>
<comment type="cofactor">
    <cofactor evidence="1">
        <name>FAD</name>
        <dbReference type="ChEBI" id="CHEBI:57692"/>
    </cofactor>
</comment>
<evidence type="ECO:0000313" key="11">
    <source>
        <dbReference type="EMBL" id="QBD75906.1"/>
    </source>
</evidence>
<dbReference type="AlphaFoldDB" id="A0A4P6JMJ0"/>
<evidence type="ECO:0000256" key="2">
    <source>
        <dbReference type="ARBA" id="ARBA00022630"/>
    </source>
</evidence>
<evidence type="ECO:0000256" key="9">
    <source>
        <dbReference type="SAM" id="Phobius"/>
    </source>
</evidence>
<dbReference type="Pfam" id="PF00970">
    <property type="entry name" value="FAD_binding_6"/>
    <property type="match status" value="1"/>
</dbReference>
<keyword evidence="9" id="KW-1133">Transmembrane helix</keyword>
<keyword evidence="6" id="KW-0560">Oxidoreductase</keyword>
<organism evidence="11 12">
    <name type="scientific">Ktedonosporobacter rubrisoli</name>
    <dbReference type="NCBI Taxonomy" id="2509675"/>
    <lineage>
        <taxon>Bacteria</taxon>
        <taxon>Bacillati</taxon>
        <taxon>Chloroflexota</taxon>
        <taxon>Ktedonobacteria</taxon>
        <taxon>Ktedonobacterales</taxon>
        <taxon>Ktedonosporobacteraceae</taxon>
        <taxon>Ktedonosporobacter</taxon>
    </lineage>
</organism>
<dbReference type="GO" id="GO:0016491">
    <property type="term" value="F:oxidoreductase activity"/>
    <property type="evidence" value="ECO:0007669"/>
    <property type="project" value="UniProtKB-KW"/>
</dbReference>
<keyword evidence="3" id="KW-0001">2Fe-2S</keyword>
<dbReference type="EMBL" id="CP035758">
    <property type="protein sequence ID" value="QBD75906.1"/>
    <property type="molecule type" value="Genomic_DNA"/>
</dbReference>
<feature type="transmembrane region" description="Helical" evidence="9">
    <location>
        <begin position="75"/>
        <end position="90"/>
    </location>
</feature>
<dbReference type="KEGG" id="kbs:EPA93_07740"/>
<keyword evidence="4" id="KW-0479">Metal-binding</keyword>
<dbReference type="SUPFAM" id="SSF52343">
    <property type="entry name" value="Ferredoxin reductase-like, C-terminal NADP-linked domain"/>
    <property type="match status" value="1"/>
</dbReference>
<evidence type="ECO:0000313" key="12">
    <source>
        <dbReference type="Proteomes" id="UP000290365"/>
    </source>
</evidence>
<dbReference type="Gene3D" id="2.40.30.10">
    <property type="entry name" value="Translation factors"/>
    <property type="match status" value="1"/>
</dbReference>
<keyword evidence="9" id="KW-0812">Transmembrane</keyword>
<protein>
    <submittedName>
        <fullName evidence="11">Oxidoreductase</fullName>
    </submittedName>
</protein>
<feature type="transmembrane region" description="Helical" evidence="9">
    <location>
        <begin position="120"/>
        <end position="135"/>
    </location>
</feature>
<dbReference type="RefSeq" id="WP_129886502.1">
    <property type="nucleotide sequence ID" value="NZ_CP035758.1"/>
</dbReference>
<accession>A0A4P6JMJ0</accession>
<dbReference type="Proteomes" id="UP000290365">
    <property type="component" value="Chromosome"/>
</dbReference>
<proteinExistence type="predicted"/>
<evidence type="ECO:0000256" key="6">
    <source>
        <dbReference type="ARBA" id="ARBA00023002"/>
    </source>
</evidence>
<dbReference type="InterPro" id="IPR017938">
    <property type="entry name" value="Riboflavin_synthase-like_b-brl"/>
</dbReference>
<dbReference type="GO" id="GO:0016020">
    <property type="term" value="C:membrane"/>
    <property type="evidence" value="ECO:0007669"/>
    <property type="project" value="InterPro"/>
</dbReference>
<dbReference type="GO" id="GO:0051537">
    <property type="term" value="F:2 iron, 2 sulfur cluster binding"/>
    <property type="evidence" value="ECO:0007669"/>
    <property type="project" value="UniProtKB-KW"/>
</dbReference>
<evidence type="ECO:0000256" key="1">
    <source>
        <dbReference type="ARBA" id="ARBA00001974"/>
    </source>
</evidence>
<dbReference type="PANTHER" id="PTHR47354">
    <property type="entry name" value="NADH OXIDOREDUCTASE HCR"/>
    <property type="match status" value="1"/>
</dbReference>
<keyword evidence="9" id="KW-0472">Membrane</keyword>
<evidence type="ECO:0000256" key="4">
    <source>
        <dbReference type="ARBA" id="ARBA00022723"/>
    </source>
</evidence>
<dbReference type="PROSITE" id="PS51384">
    <property type="entry name" value="FAD_FR"/>
    <property type="match status" value="1"/>
</dbReference>
<name>A0A4P6JMJ0_KTERU</name>
<keyword evidence="12" id="KW-1185">Reference proteome</keyword>
<gene>
    <name evidence="11" type="ORF">EPA93_07740</name>
</gene>
<evidence type="ECO:0000259" key="10">
    <source>
        <dbReference type="PROSITE" id="PS51384"/>
    </source>
</evidence>
<dbReference type="CDD" id="cd00322">
    <property type="entry name" value="FNR_like"/>
    <property type="match status" value="1"/>
</dbReference>
<feature type="transmembrane region" description="Helical" evidence="9">
    <location>
        <begin position="167"/>
        <end position="189"/>
    </location>
</feature>
<feature type="transmembrane region" description="Helical" evidence="9">
    <location>
        <begin position="43"/>
        <end position="68"/>
    </location>
</feature>
<dbReference type="InterPro" id="IPR001433">
    <property type="entry name" value="OxRdtase_FAD/NAD-bd"/>
</dbReference>
<dbReference type="SUPFAM" id="SSF63380">
    <property type="entry name" value="Riboflavin synthase domain-like"/>
    <property type="match status" value="1"/>
</dbReference>
<dbReference type="GO" id="GO:0046872">
    <property type="term" value="F:metal ion binding"/>
    <property type="evidence" value="ECO:0007669"/>
    <property type="project" value="UniProtKB-KW"/>
</dbReference>
<sequence length="506" mass="56476">MTNFLDYVLDRITMYRLVLYVLIGLIGIAAILAYFHQFSFSPLALLLSSAFLIVMCWAANALLAAIFAVPTNVESVYITALILALIIDPVKSSTDFPLLGWAAILAMSSKYVLSLYKKHLFNPAAIAVVITAFTLRYSASWWVGTASMLPAVLIGGFLIVRKLREERIVGIFILTALVTICLVSIAQGLPLLKELQQLLVESPLFFFAAIMFTEPLTMPATQKLREIYAIIVGVLMIPQIHLGPIYSTPEIALVIGNLYAYLVSPKHKVMLKLSRKKAVASNIIDFVFKPSHRLSFKPGQYMEFTLAHVKPDSRGNRRYFTLASSPTEENLHLGVRFYPGGSSFKSALSRLNNRTTLLAGQLAGDFTLPQTPEQKLVFIAGGIGITPFRSMLKYLIDMQEPRDIVLFYANKTVDEIAYTDVLAQAQTQLGIRVFYTLTDTEAIPGNWHGLTGRINVDILRKLVPDYQERSFYLSGPPDMVRATEQVLKNMQVHPKQIKKDFFPGLV</sequence>
<keyword evidence="2" id="KW-0285">Flavoprotein</keyword>
<feature type="transmembrane region" description="Helical" evidence="9">
    <location>
        <begin position="96"/>
        <end position="113"/>
    </location>
</feature>
<keyword evidence="8" id="KW-0411">Iron-sulfur</keyword>
<dbReference type="Pfam" id="PF00175">
    <property type="entry name" value="NAD_binding_1"/>
    <property type="match status" value="1"/>
</dbReference>
<feature type="domain" description="FAD-binding FR-type" evidence="10">
    <location>
        <begin position="266"/>
        <end position="369"/>
    </location>
</feature>
<dbReference type="PRINTS" id="PR00410">
    <property type="entry name" value="PHEHYDRXLASE"/>
</dbReference>
<dbReference type="InterPro" id="IPR050415">
    <property type="entry name" value="MRET"/>
</dbReference>